<dbReference type="SUPFAM" id="SSF55174">
    <property type="entry name" value="Alpha-L RNA-binding motif"/>
    <property type="match status" value="1"/>
</dbReference>
<dbReference type="InterPro" id="IPR018496">
    <property type="entry name" value="PsdUridine_synth_RsuA/RluB_CS"/>
</dbReference>
<name>A0A133XS62_9ACTN</name>
<dbReference type="PANTHER" id="PTHR47683:SF2">
    <property type="entry name" value="RNA-BINDING S4 DOMAIN-CONTAINING PROTEIN"/>
    <property type="match status" value="1"/>
</dbReference>
<dbReference type="FunFam" id="3.30.70.1560:FF:000001">
    <property type="entry name" value="Pseudouridine synthase"/>
    <property type="match status" value="1"/>
</dbReference>
<dbReference type="AlphaFoldDB" id="A0A133XS62"/>
<dbReference type="PROSITE" id="PS01149">
    <property type="entry name" value="PSI_RSU"/>
    <property type="match status" value="1"/>
</dbReference>
<reference evidence="9" key="1">
    <citation type="submission" date="2016-01" db="EMBL/GenBank/DDBJ databases">
        <authorList>
            <person name="Mitreva M."/>
            <person name="Pepin K.H."/>
            <person name="Mihindukulasuriya K.A."/>
            <person name="Fulton R."/>
            <person name="Fronick C."/>
            <person name="O'Laughlin M."/>
            <person name="Miner T."/>
            <person name="Herter B."/>
            <person name="Rosa B.A."/>
            <person name="Cordes M."/>
            <person name="Tomlinson C."/>
            <person name="Wollam A."/>
            <person name="Palsikar V.B."/>
            <person name="Mardis E.R."/>
            <person name="Wilson R.K."/>
        </authorList>
    </citation>
    <scope>NUCLEOTIDE SEQUENCE [LARGE SCALE GENOMIC DNA]</scope>
    <source>
        <strain evidence="9">DNF00019</strain>
    </source>
</reference>
<comment type="similarity">
    <text evidence="2 6">Belongs to the pseudouridine synthase RsuA family.</text>
</comment>
<dbReference type="NCBIfam" id="TIGR00093">
    <property type="entry name" value="pseudouridine synthase"/>
    <property type="match status" value="1"/>
</dbReference>
<keyword evidence="3 5" id="KW-0694">RNA-binding</keyword>
<dbReference type="InterPro" id="IPR006145">
    <property type="entry name" value="PsdUridine_synth_RsuA/RluA"/>
</dbReference>
<feature type="domain" description="RNA-binding S4" evidence="7">
    <location>
        <begin position="6"/>
        <end position="67"/>
    </location>
</feature>
<accession>A0A133XS62</accession>
<sequence>MSDDLMRLQRFLARAGVASRRHAEKLIEAGRVSVNGQVVTQLGTKVAPSQDSVALDGKPCTLPDDPVFLMLNKPAGVLTTMYDPQRRPCVAALVPTKTYPGLFPVGRLDKDTTGLLLFSTDGNIANDLLHPSRHMSKTYLVQVQGPLASAELDPLRAGIRLEDGMCAPARCQLLDKKTVRITIHEGRKRQVKRMFLAIGHPVVRLHREKFGPFTLGDLPEGQWRLLDSSEIEALSTHLSTHTKLGISK</sequence>
<dbReference type="InterPro" id="IPR020094">
    <property type="entry name" value="TruA/RsuA/RluB/E/F_N"/>
</dbReference>
<dbReference type="CDD" id="cd00165">
    <property type="entry name" value="S4"/>
    <property type="match status" value="1"/>
</dbReference>
<dbReference type="InterPro" id="IPR042092">
    <property type="entry name" value="PsdUridine_s_RsuA/RluB/E/F_cat"/>
</dbReference>
<dbReference type="GO" id="GO:0003723">
    <property type="term" value="F:RNA binding"/>
    <property type="evidence" value="ECO:0007669"/>
    <property type="project" value="UniProtKB-KW"/>
</dbReference>
<dbReference type="PATRIC" id="fig|1393034.3.peg.967"/>
<dbReference type="STRING" id="1393034.HMPREF3192_01002"/>
<dbReference type="PANTHER" id="PTHR47683">
    <property type="entry name" value="PSEUDOURIDINE SYNTHASE FAMILY PROTEIN-RELATED"/>
    <property type="match status" value="1"/>
</dbReference>
<proteinExistence type="inferred from homology"/>
<dbReference type="Pfam" id="PF00849">
    <property type="entry name" value="PseudoU_synth_2"/>
    <property type="match status" value="1"/>
</dbReference>
<dbReference type="FunFam" id="3.10.290.10:FF:000003">
    <property type="entry name" value="Pseudouridine synthase"/>
    <property type="match status" value="1"/>
</dbReference>
<evidence type="ECO:0000256" key="3">
    <source>
        <dbReference type="ARBA" id="ARBA00022884"/>
    </source>
</evidence>
<dbReference type="PROSITE" id="PS50889">
    <property type="entry name" value="S4"/>
    <property type="match status" value="1"/>
</dbReference>
<dbReference type="InterPro" id="IPR020103">
    <property type="entry name" value="PsdUridine_synth_cat_dom_sf"/>
</dbReference>
<keyword evidence="4 6" id="KW-0413">Isomerase</keyword>
<comment type="catalytic activity">
    <reaction evidence="1">
        <text>a uridine in RNA = a pseudouridine in RNA</text>
        <dbReference type="Rhea" id="RHEA:48348"/>
        <dbReference type="Rhea" id="RHEA-COMP:12068"/>
        <dbReference type="Rhea" id="RHEA-COMP:12069"/>
        <dbReference type="ChEBI" id="CHEBI:65314"/>
        <dbReference type="ChEBI" id="CHEBI:65315"/>
    </reaction>
</comment>
<dbReference type="GO" id="GO:0005829">
    <property type="term" value="C:cytosol"/>
    <property type="evidence" value="ECO:0007669"/>
    <property type="project" value="UniProtKB-ARBA"/>
</dbReference>
<evidence type="ECO:0000313" key="8">
    <source>
        <dbReference type="EMBL" id="KXB33774.1"/>
    </source>
</evidence>
<protein>
    <recommendedName>
        <fullName evidence="6">Pseudouridine synthase</fullName>
        <ecNumber evidence="6">5.4.99.-</ecNumber>
    </recommendedName>
</protein>
<dbReference type="InterPro" id="IPR002942">
    <property type="entry name" value="S4_RNA-bd"/>
</dbReference>
<organism evidence="8 9">
    <name type="scientific">Atopobium deltae</name>
    <dbReference type="NCBI Taxonomy" id="1393034"/>
    <lineage>
        <taxon>Bacteria</taxon>
        <taxon>Bacillati</taxon>
        <taxon>Actinomycetota</taxon>
        <taxon>Coriobacteriia</taxon>
        <taxon>Coriobacteriales</taxon>
        <taxon>Atopobiaceae</taxon>
        <taxon>Atopobium</taxon>
    </lineage>
</organism>
<dbReference type="InterPro" id="IPR036986">
    <property type="entry name" value="S4_RNA-bd_sf"/>
</dbReference>
<dbReference type="Pfam" id="PF01479">
    <property type="entry name" value="S4"/>
    <property type="match status" value="1"/>
</dbReference>
<keyword evidence="9" id="KW-1185">Reference proteome</keyword>
<comment type="caution">
    <text evidence="8">The sequence shown here is derived from an EMBL/GenBank/DDBJ whole genome shotgun (WGS) entry which is preliminary data.</text>
</comment>
<dbReference type="GO" id="GO:0120159">
    <property type="term" value="F:rRNA pseudouridine synthase activity"/>
    <property type="evidence" value="ECO:0007669"/>
    <property type="project" value="UniProtKB-ARBA"/>
</dbReference>
<dbReference type="Gene3D" id="3.10.290.10">
    <property type="entry name" value="RNA-binding S4 domain"/>
    <property type="match status" value="1"/>
</dbReference>
<dbReference type="InterPro" id="IPR050343">
    <property type="entry name" value="RsuA_PseudoU_synthase"/>
</dbReference>
<evidence type="ECO:0000256" key="6">
    <source>
        <dbReference type="RuleBase" id="RU003887"/>
    </source>
</evidence>
<evidence type="ECO:0000259" key="7">
    <source>
        <dbReference type="SMART" id="SM00363"/>
    </source>
</evidence>
<dbReference type="SMART" id="SM00363">
    <property type="entry name" value="S4"/>
    <property type="match status" value="1"/>
</dbReference>
<dbReference type="InterPro" id="IPR000748">
    <property type="entry name" value="PsdUridine_synth_RsuA/RluB/E/F"/>
</dbReference>
<dbReference type="GO" id="GO:0000455">
    <property type="term" value="P:enzyme-directed rRNA pseudouridine synthesis"/>
    <property type="evidence" value="ECO:0007669"/>
    <property type="project" value="UniProtKB-ARBA"/>
</dbReference>
<evidence type="ECO:0000256" key="2">
    <source>
        <dbReference type="ARBA" id="ARBA00008348"/>
    </source>
</evidence>
<dbReference type="EMBL" id="LSCR01000029">
    <property type="protein sequence ID" value="KXB33774.1"/>
    <property type="molecule type" value="Genomic_DNA"/>
</dbReference>
<dbReference type="EC" id="5.4.99.-" evidence="6"/>
<dbReference type="Gene3D" id="3.30.70.1560">
    <property type="entry name" value="Alpha-L RNA-binding motif"/>
    <property type="match status" value="1"/>
</dbReference>
<dbReference type="RefSeq" id="WP_082715641.1">
    <property type="nucleotide sequence ID" value="NZ_KQ959507.1"/>
</dbReference>
<dbReference type="SUPFAM" id="SSF55120">
    <property type="entry name" value="Pseudouridine synthase"/>
    <property type="match status" value="1"/>
</dbReference>
<evidence type="ECO:0000256" key="5">
    <source>
        <dbReference type="PROSITE-ProRule" id="PRU00182"/>
    </source>
</evidence>
<dbReference type="Proteomes" id="UP000070675">
    <property type="component" value="Unassembled WGS sequence"/>
</dbReference>
<evidence type="ECO:0000256" key="4">
    <source>
        <dbReference type="ARBA" id="ARBA00023235"/>
    </source>
</evidence>
<evidence type="ECO:0000313" key="9">
    <source>
        <dbReference type="Proteomes" id="UP000070675"/>
    </source>
</evidence>
<dbReference type="Gene3D" id="3.30.70.580">
    <property type="entry name" value="Pseudouridine synthase I, catalytic domain, N-terminal subdomain"/>
    <property type="match status" value="1"/>
</dbReference>
<gene>
    <name evidence="8" type="ORF">HMPREF3192_01002</name>
</gene>
<evidence type="ECO:0000256" key="1">
    <source>
        <dbReference type="ARBA" id="ARBA00000073"/>
    </source>
</evidence>